<accession>A0A5A9DM29</accession>
<evidence type="ECO:0000313" key="3">
    <source>
        <dbReference type="EMBL" id="MBC2646955.1"/>
    </source>
</evidence>
<evidence type="ECO:0000313" key="2">
    <source>
        <dbReference type="EMBL" id="BDN97616.1"/>
    </source>
</evidence>
<dbReference type="EMBL" id="JACXSK010000023">
    <property type="protein sequence ID" value="MBD3125608.1"/>
    <property type="molecule type" value="Genomic_DNA"/>
</dbReference>
<feature type="signal peptide" evidence="1">
    <location>
        <begin position="1"/>
        <end position="18"/>
    </location>
</feature>
<keyword evidence="5" id="KW-1185">Reference proteome</keyword>
<dbReference type="Proteomes" id="UP000586346">
    <property type="component" value="Unassembled WGS sequence"/>
</dbReference>
<reference evidence="3 5" key="1">
    <citation type="submission" date="2020-08" db="EMBL/GenBank/DDBJ databases">
        <title>Emergence and comparative genomics analysis of Citrobacter in Fennec fox imported from North Africa to China.</title>
        <authorList>
            <person name="Zheng B."/>
        </authorList>
    </citation>
    <scope>NUCLEOTIDE SEQUENCE [LARGE SCALE GENOMIC DNA]</scope>
    <source>
        <strain evidence="3 5">FF371</strain>
    </source>
</reference>
<evidence type="ECO:0000313" key="4">
    <source>
        <dbReference type="EMBL" id="MBD3125608.1"/>
    </source>
</evidence>
<proteinExistence type="predicted"/>
<protein>
    <recommendedName>
        <fullName evidence="7">Lysozyme inhibitor</fullName>
    </recommendedName>
</protein>
<evidence type="ECO:0000313" key="5">
    <source>
        <dbReference type="Proteomes" id="UP000586346"/>
    </source>
</evidence>
<dbReference type="Proteomes" id="UP001058317">
    <property type="component" value="Chromosome"/>
</dbReference>
<reference evidence="2" key="3">
    <citation type="submission" date="2022-07" db="EMBL/GenBank/DDBJ databases">
        <title>Complete genome sequence of carbapenem-resistant Citrobacter spp. in Japan.</title>
        <authorList>
            <person name="Maehana S."/>
            <person name="Suzuki M."/>
            <person name="Kitasato H."/>
        </authorList>
    </citation>
    <scope>NUCLEOTIDE SEQUENCE</scope>
    <source>
        <strain evidence="2">KAM621</strain>
    </source>
</reference>
<dbReference type="EMBL" id="JACLAH010000003">
    <property type="protein sequence ID" value="MBC2646955.1"/>
    <property type="molecule type" value="Genomic_DNA"/>
</dbReference>
<evidence type="ECO:0000256" key="1">
    <source>
        <dbReference type="SAM" id="SignalP"/>
    </source>
</evidence>
<dbReference type="AlphaFoldDB" id="A0A5A9DM29"/>
<gene>
    <name evidence="3" type="ORF">H6P72_10020</name>
    <name evidence="4" type="ORF">ID160_23415</name>
    <name evidence="2" type="ORF">KAM621c_27210</name>
</gene>
<dbReference type="EMBL" id="AP026382">
    <property type="protein sequence ID" value="BDN97616.1"/>
    <property type="molecule type" value="Genomic_DNA"/>
</dbReference>
<sequence length="112" mass="12463">MKRLLILTLLGFSCVSQAKSVMRCEGDKAVVFDKERATIVYDGRVFENAYQRTLSGMVIISGTDDLGYEGELLFSKVEDVGAWSFNISESDEMTPPEAKTRKTILSIDCTPQ</sequence>
<dbReference type="Proteomes" id="UP000605024">
    <property type="component" value="Unassembled WGS sequence"/>
</dbReference>
<keyword evidence="1" id="KW-0732">Signal</keyword>
<name>A0A5A9DM29_CITBR</name>
<reference evidence="4" key="2">
    <citation type="submission" date="2020-09" db="EMBL/GenBank/DDBJ databases">
        <title>Characterization of IncC plasmids in Enterobacterales of food-producing animals originating from China.</title>
        <authorList>
            <person name="Zhang Y."/>
            <person name="Lei C.-W."/>
        </authorList>
    </citation>
    <scope>NUCLEOTIDE SEQUENCE</scope>
    <source>
        <strain evidence="4">CC1</strain>
    </source>
</reference>
<dbReference type="RefSeq" id="WP_047416664.1">
    <property type="nucleotide sequence ID" value="NZ_AP026382.1"/>
</dbReference>
<evidence type="ECO:0000313" key="6">
    <source>
        <dbReference type="Proteomes" id="UP000605024"/>
    </source>
</evidence>
<feature type="chain" id="PRO_5044618332" description="Lysozyme inhibitor" evidence="1">
    <location>
        <begin position="19"/>
        <end position="112"/>
    </location>
</feature>
<organism evidence="4 6">
    <name type="scientific">Citrobacter braakii</name>
    <dbReference type="NCBI Taxonomy" id="57706"/>
    <lineage>
        <taxon>Bacteria</taxon>
        <taxon>Pseudomonadati</taxon>
        <taxon>Pseudomonadota</taxon>
        <taxon>Gammaproteobacteria</taxon>
        <taxon>Enterobacterales</taxon>
        <taxon>Enterobacteriaceae</taxon>
        <taxon>Citrobacter</taxon>
        <taxon>Citrobacter freundii complex</taxon>
    </lineage>
</organism>
<evidence type="ECO:0008006" key="7">
    <source>
        <dbReference type="Google" id="ProtNLM"/>
    </source>
</evidence>